<keyword evidence="2" id="KW-1185">Reference proteome</keyword>
<accession>A0ABQ4XXD0</accession>
<comment type="caution">
    <text evidence="1">The sequence shown here is derived from an EMBL/GenBank/DDBJ whole genome shotgun (WGS) entry which is preliminary data.</text>
</comment>
<reference evidence="1" key="1">
    <citation type="journal article" date="2022" name="Int. J. Mol. Sci.">
        <title>Draft Genome of Tanacetum Coccineum: Genomic Comparison of Closely Related Tanacetum-Family Plants.</title>
        <authorList>
            <person name="Yamashiro T."/>
            <person name="Shiraishi A."/>
            <person name="Nakayama K."/>
            <person name="Satake H."/>
        </authorList>
    </citation>
    <scope>NUCLEOTIDE SEQUENCE</scope>
</reference>
<name>A0ABQ4XXD0_9ASTR</name>
<evidence type="ECO:0000313" key="1">
    <source>
        <dbReference type="EMBL" id="GJS69771.1"/>
    </source>
</evidence>
<evidence type="ECO:0000313" key="2">
    <source>
        <dbReference type="Proteomes" id="UP001151760"/>
    </source>
</evidence>
<protein>
    <submittedName>
        <fullName evidence="1">Uncharacterized protein</fullName>
    </submittedName>
</protein>
<dbReference type="EMBL" id="BQNB010009886">
    <property type="protein sequence ID" value="GJS69771.1"/>
    <property type="molecule type" value="Genomic_DNA"/>
</dbReference>
<organism evidence="1 2">
    <name type="scientific">Tanacetum coccineum</name>
    <dbReference type="NCBI Taxonomy" id="301880"/>
    <lineage>
        <taxon>Eukaryota</taxon>
        <taxon>Viridiplantae</taxon>
        <taxon>Streptophyta</taxon>
        <taxon>Embryophyta</taxon>
        <taxon>Tracheophyta</taxon>
        <taxon>Spermatophyta</taxon>
        <taxon>Magnoliopsida</taxon>
        <taxon>eudicotyledons</taxon>
        <taxon>Gunneridae</taxon>
        <taxon>Pentapetalae</taxon>
        <taxon>asterids</taxon>
        <taxon>campanulids</taxon>
        <taxon>Asterales</taxon>
        <taxon>Asteraceae</taxon>
        <taxon>Asteroideae</taxon>
        <taxon>Anthemideae</taxon>
        <taxon>Anthemidinae</taxon>
        <taxon>Tanacetum</taxon>
    </lineage>
</organism>
<reference evidence="1" key="2">
    <citation type="submission" date="2022-01" db="EMBL/GenBank/DDBJ databases">
        <authorList>
            <person name="Yamashiro T."/>
            <person name="Shiraishi A."/>
            <person name="Satake H."/>
            <person name="Nakayama K."/>
        </authorList>
    </citation>
    <scope>NUCLEOTIDE SEQUENCE</scope>
</reference>
<sequence>MKYKTLPLTSFIEMRERTNRVDDMESLRHSIATLMREEMEKLMAKMRNATMEAIASGSGAIVRPQAEGQRGMQYHRVTKIEFLRFEGEDEYIDEYDKLLCRVELSEEQLISFFLAGLQQDVEVAVRII</sequence>
<dbReference type="Proteomes" id="UP001151760">
    <property type="component" value="Unassembled WGS sequence"/>
</dbReference>
<gene>
    <name evidence="1" type="ORF">Tco_0702612</name>
</gene>
<proteinExistence type="predicted"/>